<sequence>MHSCCRHILRPRCRRVPPSPHAPRARGRRAAPTCPGTHQHLAEPRHHQIPRLLPWCTKSRLNKFLRKPQRTQLKCKNPLTL</sequence>
<organism evidence="2">
    <name type="scientific">Arundo donax</name>
    <name type="common">Giant reed</name>
    <name type="synonym">Donax arundinaceus</name>
    <dbReference type="NCBI Taxonomy" id="35708"/>
    <lineage>
        <taxon>Eukaryota</taxon>
        <taxon>Viridiplantae</taxon>
        <taxon>Streptophyta</taxon>
        <taxon>Embryophyta</taxon>
        <taxon>Tracheophyta</taxon>
        <taxon>Spermatophyta</taxon>
        <taxon>Magnoliopsida</taxon>
        <taxon>Liliopsida</taxon>
        <taxon>Poales</taxon>
        <taxon>Poaceae</taxon>
        <taxon>PACMAD clade</taxon>
        <taxon>Arundinoideae</taxon>
        <taxon>Arundineae</taxon>
        <taxon>Arundo</taxon>
    </lineage>
</organism>
<name>A0A0A9FGI4_ARUDO</name>
<reference evidence="2" key="1">
    <citation type="submission" date="2014-09" db="EMBL/GenBank/DDBJ databases">
        <authorList>
            <person name="Magalhaes I.L.F."/>
            <person name="Oliveira U."/>
            <person name="Santos F.R."/>
            <person name="Vidigal T.H.D.A."/>
            <person name="Brescovit A.D."/>
            <person name="Santos A.J."/>
        </authorList>
    </citation>
    <scope>NUCLEOTIDE SEQUENCE</scope>
    <source>
        <tissue evidence="2">Shoot tissue taken approximately 20 cm above the soil surface</tissue>
    </source>
</reference>
<dbReference type="AlphaFoldDB" id="A0A0A9FGI4"/>
<feature type="region of interest" description="Disordered" evidence="1">
    <location>
        <begin position="15"/>
        <end position="43"/>
    </location>
</feature>
<protein>
    <submittedName>
        <fullName evidence="2">Uncharacterized protein</fullName>
    </submittedName>
</protein>
<reference evidence="2" key="2">
    <citation type="journal article" date="2015" name="Data Brief">
        <title>Shoot transcriptome of the giant reed, Arundo donax.</title>
        <authorList>
            <person name="Barrero R.A."/>
            <person name="Guerrero F.D."/>
            <person name="Moolhuijzen P."/>
            <person name="Goolsby J.A."/>
            <person name="Tidwell J."/>
            <person name="Bellgard S.E."/>
            <person name="Bellgard M.I."/>
        </authorList>
    </citation>
    <scope>NUCLEOTIDE SEQUENCE</scope>
    <source>
        <tissue evidence="2">Shoot tissue taken approximately 20 cm above the soil surface</tissue>
    </source>
</reference>
<dbReference type="EMBL" id="GBRH01190508">
    <property type="protein sequence ID" value="JAE07388.1"/>
    <property type="molecule type" value="Transcribed_RNA"/>
</dbReference>
<proteinExistence type="predicted"/>
<evidence type="ECO:0000313" key="2">
    <source>
        <dbReference type="EMBL" id="JAE07388.1"/>
    </source>
</evidence>
<evidence type="ECO:0000256" key="1">
    <source>
        <dbReference type="SAM" id="MobiDB-lite"/>
    </source>
</evidence>
<accession>A0A0A9FGI4</accession>